<feature type="transmembrane region" description="Helical" evidence="1">
    <location>
        <begin position="309"/>
        <end position="329"/>
    </location>
</feature>
<feature type="transmembrane region" description="Helical" evidence="1">
    <location>
        <begin position="269"/>
        <end position="289"/>
    </location>
</feature>
<feature type="transmembrane region" description="Helical" evidence="1">
    <location>
        <begin position="79"/>
        <end position="105"/>
    </location>
</feature>
<proteinExistence type="predicted"/>
<feature type="transmembrane region" description="Helical" evidence="1">
    <location>
        <begin position="136"/>
        <end position="161"/>
    </location>
</feature>
<protein>
    <submittedName>
        <fullName evidence="2">Uncharacterized protein</fullName>
    </submittedName>
</protein>
<name>A0A7S0J1J0_9EUKA</name>
<sequence length="371" mass="40718">MLECVALLLSRPLSRCAQHMTFLDTETVLLVYEQVARSLLQGSLLSYLCYIYVGSHQMYITTILMLQSYSGFRAYASQVLSATVQCVVIFFAMYGGLAVGTHIAFRADTRHLPFDFLQKGTVSNVHQDVATVRGRMFAVTLFISGMLLLVSQYTFYCYRPWASGRWENPMELSQLIVPSEKIIRVVWCVFPAVGFMLTAVIPAVSAGEGYEAVLTGIHNVAAPLSALFMISMETVQLALGDLAFGHVLKQESVPAEYSKDLTTIQRLRVVVLCLAWASVAIFVSAQGYLTVGPRFFATKYPALFPNKSFCIALLSYGGELFAMLLAVLLPALAGIDMLFDVVSAYGDDPYQSAGLTLAFLLGKTGGAYYGY</sequence>
<organism evidence="2">
    <name type="scientific">Calcidiscus leptoporus</name>
    <dbReference type="NCBI Taxonomy" id="127549"/>
    <lineage>
        <taxon>Eukaryota</taxon>
        <taxon>Haptista</taxon>
        <taxon>Haptophyta</taxon>
        <taxon>Prymnesiophyceae</taxon>
        <taxon>Coccolithales</taxon>
        <taxon>Calcidiscaceae</taxon>
        <taxon>Calcidiscus</taxon>
    </lineage>
</organism>
<gene>
    <name evidence="2" type="ORF">CLEP1334_LOCUS12792</name>
</gene>
<keyword evidence="1" id="KW-1133">Transmembrane helix</keyword>
<reference evidence="2" key="1">
    <citation type="submission" date="2021-01" db="EMBL/GenBank/DDBJ databases">
        <authorList>
            <person name="Corre E."/>
            <person name="Pelletier E."/>
            <person name="Niang G."/>
            <person name="Scheremetjew M."/>
            <person name="Finn R."/>
            <person name="Kale V."/>
            <person name="Holt S."/>
            <person name="Cochrane G."/>
            <person name="Meng A."/>
            <person name="Brown T."/>
            <person name="Cohen L."/>
        </authorList>
    </citation>
    <scope>NUCLEOTIDE SEQUENCE</scope>
    <source>
        <strain evidence="2">RCC1130</strain>
    </source>
</reference>
<evidence type="ECO:0000313" key="2">
    <source>
        <dbReference type="EMBL" id="CAD8537510.1"/>
    </source>
</evidence>
<feature type="transmembrane region" description="Helical" evidence="1">
    <location>
        <begin position="182"/>
        <end position="204"/>
    </location>
</feature>
<accession>A0A7S0J1J0</accession>
<dbReference type="AlphaFoldDB" id="A0A7S0J1J0"/>
<feature type="transmembrane region" description="Helical" evidence="1">
    <location>
        <begin position="44"/>
        <end position="67"/>
    </location>
</feature>
<keyword evidence="1" id="KW-0472">Membrane</keyword>
<dbReference type="EMBL" id="HBER01025387">
    <property type="protein sequence ID" value="CAD8537510.1"/>
    <property type="molecule type" value="Transcribed_RNA"/>
</dbReference>
<keyword evidence="1" id="KW-0812">Transmembrane</keyword>
<evidence type="ECO:0000256" key="1">
    <source>
        <dbReference type="SAM" id="Phobius"/>
    </source>
</evidence>